<evidence type="ECO:0000313" key="1">
    <source>
        <dbReference type="EMBL" id="AWY06547.1"/>
    </source>
</evidence>
<dbReference type="Proteomes" id="UP000250672">
    <property type="component" value="Genome"/>
</dbReference>
<dbReference type="EMBL" id="MH271318">
    <property type="protein sequence ID" value="AWY06547.1"/>
    <property type="molecule type" value="Genomic_DNA"/>
</dbReference>
<reference evidence="2" key="1">
    <citation type="submission" date="2018-04" db="EMBL/GenBank/DDBJ databases">
        <authorList>
            <person name="Go L.Y."/>
            <person name="Mitchell J.A."/>
        </authorList>
    </citation>
    <scope>NUCLEOTIDE SEQUENCE [LARGE SCALE GENOMIC DNA]</scope>
</reference>
<dbReference type="RefSeq" id="YP_009803103.1">
    <property type="nucleotide sequence ID" value="NC_047991.1"/>
</dbReference>
<organism evidence="1 2">
    <name type="scientific">Gordonia phage Trine</name>
    <dbReference type="NCBI Taxonomy" id="2201431"/>
    <lineage>
        <taxon>Viruses</taxon>
        <taxon>Duplodnaviria</taxon>
        <taxon>Heunggongvirae</taxon>
        <taxon>Uroviricota</taxon>
        <taxon>Caudoviricetes</taxon>
        <taxon>Trinevirus</taxon>
        <taxon>Trinevirus trine</taxon>
    </lineage>
</organism>
<dbReference type="GeneID" id="54993661"/>
<gene>
    <name evidence="1" type="primary">46</name>
    <name evidence="1" type="ORF">PBI_TRINE_46</name>
</gene>
<accession>A0A2Z4Q8Z5</accession>
<sequence length="140" mass="14688">MNATTAKAARFAALSAELGGATKILFVAEHNGRTFTRASSTMVYTHVVVVSHSTTGETGTGTWTGQGMAAARENVLEARARFATLAAQDPDNAEYRDATIEAVEVRALAAKSPEAKAAVKAEKAQKAAALAARRRRLGLD</sequence>
<protein>
    <submittedName>
        <fullName evidence="1">Uncharacterized protein</fullName>
    </submittedName>
</protein>
<evidence type="ECO:0000313" key="2">
    <source>
        <dbReference type="Proteomes" id="UP000250672"/>
    </source>
</evidence>
<keyword evidence="2" id="KW-1185">Reference proteome</keyword>
<dbReference type="KEGG" id="vg:54993661"/>
<proteinExistence type="predicted"/>
<name>A0A2Z4Q8Z5_9CAUD</name>